<evidence type="ECO:0000259" key="1">
    <source>
        <dbReference type="Pfam" id="PF08540"/>
    </source>
</evidence>
<proteinExistence type="predicted"/>
<comment type="caution">
    <text evidence="2">The sequence shown here is derived from an EMBL/GenBank/DDBJ whole genome shotgun (WGS) entry which is preliminary data.</text>
</comment>
<dbReference type="Pfam" id="PF08540">
    <property type="entry name" value="HMG_CoA_synt_C"/>
    <property type="match status" value="1"/>
</dbReference>
<dbReference type="Gene3D" id="3.40.47.10">
    <property type="match status" value="1"/>
</dbReference>
<dbReference type="InterPro" id="IPR016039">
    <property type="entry name" value="Thiolase-like"/>
</dbReference>
<dbReference type="GO" id="GO:0006084">
    <property type="term" value="P:acetyl-CoA metabolic process"/>
    <property type="evidence" value="ECO:0007669"/>
    <property type="project" value="InterPro"/>
</dbReference>
<keyword evidence="3" id="KW-1185">Reference proteome</keyword>
<dbReference type="EMBL" id="BLLF01003836">
    <property type="protein sequence ID" value="GFH28338.1"/>
    <property type="molecule type" value="Genomic_DNA"/>
</dbReference>
<evidence type="ECO:0000313" key="2">
    <source>
        <dbReference type="EMBL" id="GFH28338.1"/>
    </source>
</evidence>
<evidence type="ECO:0000313" key="3">
    <source>
        <dbReference type="Proteomes" id="UP000485058"/>
    </source>
</evidence>
<dbReference type="GO" id="GO:0010142">
    <property type="term" value="P:farnesyl diphosphate biosynthetic process, mevalonate pathway"/>
    <property type="evidence" value="ECO:0007669"/>
    <property type="project" value="InterPro"/>
</dbReference>
<dbReference type="GO" id="GO:0004421">
    <property type="term" value="F:hydroxymethylglutaryl-CoA synthase activity"/>
    <property type="evidence" value="ECO:0007669"/>
    <property type="project" value="InterPro"/>
</dbReference>
<dbReference type="Proteomes" id="UP000485058">
    <property type="component" value="Unassembled WGS sequence"/>
</dbReference>
<gene>
    <name evidence="2" type="ORF">HaLaN_26813</name>
</gene>
<protein>
    <submittedName>
        <fullName evidence="2">Hydroxymethylglutaryl-coenzyme A synthase C terminal</fullName>
    </submittedName>
</protein>
<dbReference type="AlphaFoldDB" id="A0A6A0A752"/>
<feature type="non-terminal residue" evidence="2">
    <location>
        <position position="1"/>
    </location>
</feature>
<name>A0A6A0A752_HAELA</name>
<organism evidence="2 3">
    <name type="scientific">Haematococcus lacustris</name>
    <name type="common">Green alga</name>
    <name type="synonym">Haematococcus pluvialis</name>
    <dbReference type="NCBI Taxonomy" id="44745"/>
    <lineage>
        <taxon>Eukaryota</taxon>
        <taxon>Viridiplantae</taxon>
        <taxon>Chlorophyta</taxon>
        <taxon>core chlorophytes</taxon>
        <taxon>Chlorophyceae</taxon>
        <taxon>CS clade</taxon>
        <taxon>Chlamydomonadales</taxon>
        <taxon>Haematococcaceae</taxon>
        <taxon>Haematococcus</taxon>
    </lineage>
</organism>
<dbReference type="InterPro" id="IPR013746">
    <property type="entry name" value="HMG_CoA_synt_C_dom"/>
</dbReference>
<reference evidence="2 3" key="1">
    <citation type="submission" date="2020-02" db="EMBL/GenBank/DDBJ databases">
        <title>Draft genome sequence of Haematococcus lacustris strain NIES-144.</title>
        <authorList>
            <person name="Morimoto D."/>
            <person name="Nakagawa S."/>
            <person name="Yoshida T."/>
            <person name="Sawayama S."/>
        </authorList>
    </citation>
    <scope>NUCLEOTIDE SEQUENCE [LARGE SCALE GENOMIC DNA]</scope>
    <source>
        <strain evidence="2 3">NIES-144</strain>
    </source>
</reference>
<sequence length="56" mass="6505">MFLHRRLKTLQQRVLELQAGVLQHADYFLSHAPYTRLVQKAFVRLALQDALRTANG</sequence>
<feature type="domain" description="Hydroxymethylglutaryl-coenzyme A synthase C-terminal" evidence="1">
    <location>
        <begin position="13"/>
        <end position="54"/>
    </location>
</feature>
<accession>A0A6A0A752</accession>